<accession>G2E5N6</accession>
<dbReference type="Proteomes" id="UP000004200">
    <property type="component" value="Unassembled WGS sequence"/>
</dbReference>
<dbReference type="AlphaFoldDB" id="G2E5N6"/>
<dbReference type="EMBL" id="AFWT01000033">
    <property type="protein sequence ID" value="EGV28607.1"/>
    <property type="molecule type" value="Genomic_DNA"/>
</dbReference>
<comment type="caution">
    <text evidence="1">The sequence shown here is derived from an EMBL/GenBank/DDBJ whole genome shotgun (WGS) entry which is preliminary data.</text>
</comment>
<protein>
    <submittedName>
        <fullName evidence="1">Uncharacterized protein</fullName>
    </submittedName>
</protein>
<sequence length="86" mass="9603">MLFTSWEHLFDFMLEALEPAKPPPTRRSRCWNALADPVNSAETLRSGDACDGFSGESVGETVGIENGRMLYNVVDLNLTWRDARVA</sequence>
<evidence type="ECO:0000313" key="2">
    <source>
        <dbReference type="Proteomes" id="UP000004200"/>
    </source>
</evidence>
<gene>
    <name evidence="1" type="ORF">ThidrDRAFT_3599</name>
</gene>
<organism evidence="1 2">
    <name type="scientific">Thiorhodococcus drewsii AZ1</name>
    <dbReference type="NCBI Taxonomy" id="765913"/>
    <lineage>
        <taxon>Bacteria</taxon>
        <taxon>Pseudomonadati</taxon>
        <taxon>Pseudomonadota</taxon>
        <taxon>Gammaproteobacteria</taxon>
        <taxon>Chromatiales</taxon>
        <taxon>Chromatiaceae</taxon>
        <taxon>Thiorhodococcus</taxon>
    </lineage>
</organism>
<keyword evidence="2" id="KW-1185">Reference proteome</keyword>
<proteinExistence type="predicted"/>
<evidence type="ECO:0000313" key="1">
    <source>
        <dbReference type="EMBL" id="EGV28607.1"/>
    </source>
</evidence>
<reference evidence="1 2" key="1">
    <citation type="submission" date="2011-06" db="EMBL/GenBank/DDBJ databases">
        <title>The draft genome of Thiorhodococcus drewsii AZ1.</title>
        <authorList>
            <consortium name="US DOE Joint Genome Institute (JGI-PGF)"/>
            <person name="Lucas S."/>
            <person name="Han J."/>
            <person name="Lapidus A."/>
            <person name="Cheng J.-F."/>
            <person name="Goodwin L."/>
            <person name="Pitluck S."/>
            <person name="Peters L."/>
            <person name="Land M.L."/>
            <person name="Hauser L."/>
            <person name="Vogl K."/>
            <person name="Liu Z."/>
            <person name="Imhoff J."/>
            <person name="Thiel V."/>
            <person name="Frigaard N.-U."/>
            <person name="Bryant D.A."/>
            <person name="Woyke T.J."/>
        </authorList>
    </citation>
    <scope>NUCLEOTIDE SEQUENCE [LARGE SCALE GENOMIC DNA]</scope>
    <source>
        <strain evidence="1 2">AZ1</strain>
    </source>
</reference>
<name>G2E5N6_9GAMM</name>